<dbReference type="OrthoDB" id="9783445at2"/>
<keyword evidence="6 16" id="KW-0812">Transmembrane</keyword>
<dbReference type="InterPro" id="IPR036257">
    <property type="entry name" value="Cyt_c_oxidase_su2_TM_sf"/>
</dbReference>
<keyword evidence="7" id="KW-0732">Signal</keyword>
<keyword evidence="10 14" id="KW-0560">Oxidoreductase</keyword>
<evidence type="ECO:0000256" key="7">
    <source>
        <dbReference type="ARBA" id="ARBA00022729"/>
    </source>
</evidence>
<evidence type="ECO:0000256" key="5">
    <source>
        <dbReference type="ARBA" id="ARBA00022660"/>
    </source>
</evidence>
<comment type="subcellular location">
    <subcellularLocation>
        <location evidence="1">Cell membrane</location>
        <topology evidence="1">Multi-pass membrane protein</topology>
    </subcellularLocation>
</comment>
<dbReference type="Pfam" id="PF00116">
    <property type="entry name" value="COX2"/>
    <property type="match status" value="1"/>
</dbReference>
<evidence type="ECO:0000256" key="11">
    <source>
        <dbReference type="ARBA" id="ARBA00023136"/>
    </source>
</evidence>
<dbReference type="Gene3D" id="2.60.40.420">
    <property type="entry name" value="Cupredoxins - blue copper proteins"/>
    <property type="match status" value="1"/>
</dbReference>
<feature type="transmembrane region" description="Helical" evidence="16">
    <location>
        <begin position="64"/>
        <end position="84"/>
    </location>
</feature>
<evidence type="ECO:0000256" key="12">
    <source>
        <dbReference type="ARBA" id="ARBA00023139"/>
    </source>
</evidence>
<keyword evidence="5 14" id="KW-0679">Respiratory chain</keyword>
<name>A0A2T4IZX4_9HYPH</name>
<dbReference type="GO" id="GO:0009486">
    <property type="term" value="F:cytochrome bo3 ubiquinol oxidase activity"/>
    <property type="evidence" value="ECO:0007669"/>
    <property type="project" value="InterPro"/>
</dbReference>
<dbReference type="SUPFAM" id="SSF81464">
    <property type="entry name" value="Cytochrome c oxidase subunit II-like, transmembrane region"/>
    <property type="match status" value="1"/>
</dbReference>
<evidence type="ECO:0000256" key="3">
    <source>
        <dbReference type="ARBA" id="ARBA00022448"/>
    </source>
</evidence>
<keyword evidence="11 14" id="KW-0472">Membrane</keyword>
<accession>A0A2T4IZX4</accession>
<sequence length="316" mass="34202">MPARSDGLPDRDLLLPGRRSTSARVAQCAVLLAPIVLTACQPAVLDPQGTVGIAEKTILIDSLAIMLAIVVPTIVATFIFAWWFRASNTRATYLPNWEYSGRIELIVWSIPLLVIMLLGGVAWIGSHELDPAKPLISNTPPLEVQVVALDWKWLFIYPGQRIASVNHLVVPAGTPIHFSLTSASVMNAFFVPRLGSMIYTMNGMTTQLNLRADAPGTFHGLSSHYSGDGFSDMHFEVEAVSAQRFAAWIDATRGMGPSLDAKSYAALARQSVNTTPFTFRAADPGLFQQIVTQQLPPGPGPQTGRPNPSVSPQTED</sequence>
<dbReference type="PROSITE" id="PS50857">
    <property type="entry name" value="COX2_CUA"/>
    <property type="match status" value="1"/>
</dbReference>
<keyword evidence="4 14" id="KW-1003">Cell membrane</keyword>
<evidence type="ECO:0000256" key="9">
    <source>
        <dbReference type="ARBA" id="ARBA00022989"/>
    </source>
</evidence>
<dbReference type="PROSITE" id="PS50999">
    <property type="entry name" value="COX2_TM"/>
    <property type="match status" value="1"/>
</dbReference>
<dbReference type="PANTHER" id="PTHR22888:SF18">
    <property type="entry name" value="CYTOCHROME BO(3) UBIQUINOL OXIDASE SUBUNIT 2"/>
    <property type="match status" value="1"/>
</dbReference>
<dbReference type="PANTHER" id="PTHR22888">
    <property type="entry name" value="CYTOCHROME C OXIDASE, SUBUNIT II"/>
    <property type="match status" value="1"/>
</dbReference>
<dbReference type="EMBL" id="PZJX01000014">
    <property type="protein sequence ID" value="PTE11201.1"/>
    <property type="molecule type" value="Genomic_DNA"/>
</dbReference>
<feature type="domain" description="Cytochrome oxidase subunit II copper A binding" evidence="17">
    <location>
        <begin position="139"/>
        <end position="251"/>
    </location>
</feature>
<feature type="transmembrane region" description="Helical" evidence="16">
    <location>
        <begin position="105"/>
        <end position="125"/>
    </location>
</feature>
<dbReference type="InterPro" id="IPR010514">
    <property type="entry name" value="COX_ARM"/>
</dbReference>
<dbReference type="SUPFAM" id="SSF49503">
    <property type="entry name" value="Cupredoxins"/>
    <property type="match status" value="1"/>
</dbReference>
<evidence type="ECO:0000256" key="14">
    <source>
        <dbReference type="PIRNR" id="PIRNR000292"/>
    </source>
</evidence>
<evidence type="ECO:0000256" key="13">
    <source>
        <dbReference type="ARBA" id="ARBA00023288"/>
    </source>
</evidence>
<dbReference type="GO" id="GO:0005886">
    <property type="term" value="C:plasma membrane"/>
    <property type="evidence" value="ECO:0007669"/>
    <property type="project" value="UniProtKB-SubCell"/>
</dbReference>
<keyword evidence="13" id="KW-0449">Lipoprotein</keyword>
<gene>
    <name evidence="19" type="primary">cyoA</name>
    <name evidence="19" type="ORF">C9427_06510</name>
</gene>
<dbReference type="RefSeq" id="WP_107648405.1">
    <property type="nucleotide sequence ID" value="NZ_PZJX01000014.1"/>
</dbReference>
<dbReference type="InterPro" id="IPR008972">
    <property type="entry name" value="Cupredoxin"/>
</dbReference>
<feature type="region of interest" description="Disordered" evidence="15">
    <location>
        <begin position="292"/>
        <end position="316"/>
    </location>
</feature>
<evidence type="ECO:0000256" key="6">
    <source>
        <dbReference type="ARBA" id="ARBA00022692"/>
    </source>
</evidence>
<dbReference type="PIRSF" id="PIRSF000292">
    <property type="entry name" value="Ubi_od_II"/>
    <property type="match status" value="1"/>
</dbReference>
<dbReference type="AlphaFoldDB" id="A0A2T4IZX4"/>
<comment type="similarity">
    <text evidence="2 14">Belongs to the cytochrome c oxidase subunit 2 family.</text>
</comment>
<dbReference type="NCBIfam" id="TIGR01433">
    <property type="entry name" value="CyoA"/>
    <property type="match status" value="1"/>
</dbReference>
<dbReference type="InterPro" id="IPR045187">
    <property type="entry name" value="CcO_II"/>
</dbReference>
<keyword evidence="20" id="KW-1185">Reference proteome</keyword>
<reference evidence="19 20" key="1">
    <citation type="submission" date="2018-03" db="EMBL/GenBank/DDBJ databases">
        <title>Genome sequence of the symbiotic type strain Mesorhizobium helmanticense CSLC115NT isolated from Lotus corniculatus nodules.</title>
        <authorList>
            <person name="Sannazzaro A.I."/>
            <person name="Torres Tejerizo G.A."/>
            <person name="Dip D."/>
            <person name="Caballero M."/>
            <person name="Pistorio M."/>
            <person name="Estrella M.J."/>
        </authorList>
    </citation>
    <scope>NUCLEOTIDE SEQUENCE [LARGE SCALE GENOMIC DNA]</scope>
    <source>
        <strain evidence="19 20">CSLC115N</strain>
    </source>
</reference>
<proteinExistence type="inferred from homology"/>
<evidence type="ECO:0000256" key="15">
    <source>
        <dbReference type="SAM" id="MobiDB-lite"/>
    </source>
</evidence>
<keyword evidence="3 14" id="KW-0813">Transport</keyword>
<dbReference type="InterPro" id="IPR034227">
    <property type="entry name" value="CuRO_UO_II"/>
</dbReference>
<protein>
    <recommendedName>
        <fullName evidence="14">Ubiquinol oxidase subunit 2</fullName>
    </recommendedName>
</protein>
<keyword evidence="8 14" id="KW-0249">Electron transport</keyword>
<evidence type="ECO:0000259" key="17">
    <source>
        <dbReference type="PROSITE" id="PS50857"/>
    </source>
</evidence>
<keyword evidence="12" id="KW-0564">Palmitate</keyword>
<keyword evidence="9 16" id="KW-1133">Transmembrane helix</keyword>
<dbReference type="GO" id="GO:0005507">
    <property type="term" value="F:copper ion binding"/>
    <property type="evidence" value="ECO:0007669"/>
    <property type="project" value="InterPro"/>
</dbReference>
<organism evidence="19 20">
    <name type="scientific">Mesorhizobium helmanticense</name>
    <dbReference type="NCBI Taxonomy" id="1776423"/>
    <lineage>
        <taxon>Bacteria</taxon>
        <taxon>Pseudomonadati</taxon>
        <taxon>Pseudomonadota</taxon>
        <taxon>Alphaproteobacteria</taxon>
        <taxon>Hyphomicrobiales</taxon>
        <taxon>Phyllobacteriaceae</taxon>
        <taxon>Mesorhizobium</taxon>
    </lineage>
</organism>
<evidence type="ECO:0000259" key="18">
    <source>
        <dbReference type="PROSITE" id="PS50999"/>
    </source>
</evidence>
<comment type="caution">
    <text evidence="19">The sequence shown here is derived from an EMBL/GenBank/DDBJ whole genome shotgun (WGS) entry which is preliminary data.</text>
</comment>
<evidence type="ECO:0000313" key="19">
    <source>
        <dbReference type="EMBL" id="PTE11201.1"/>
    </source>
</evidence>
<dbReference type="CDD" id="cd04212">
    <property type="entry name" value="CuRO_UO_II"/>
    <property type="match status" value="1"/>
</dbReference>
<dbReference type="GO" id="GO:0016682">
    <property type="term" value="F:oxidoreductase activity, acting on diphenols and related substances as donors, oxygen as acceptor"/>
    <property type="evidence" value="ECO:0007669"/>
    <property type="project" value="InterPro"/>
</dbReference>
<dbReference type="InterPro" id="IPR011759">
    <property type="entry name" value="Cyt_c_oxidase_su2_TM_dom"/>
</dbReference>
<evidence type="ECO:0000256" key="1">
    <source>
        <dbReference type="ARBA" id="ARBA00004651"/>
    </source>
</evidence>
<evidence type="ECO:0000256" key="10">
    <source>
        <dbReference type="ARBA" id="ARBA00023002"/>
    </source>
</evidence>
<feature type="domain" description="Cytochrome oxidase subunit II transmembrane region profile" evidence="18">
    <location>
        <begin position="36"/>
        <end position="133"/>
    </location>
</feature>
<evidence type="ECO:0000256" key="2">
    <source>
        <dbReference type="ARBA" id="ARBA00007866"/>
    </source>
</evidence>
<evidence type="ECO:0000256" key="8">
    <source>
        <dbReference type="ARBA" id="ARBA00022982"/>
    </source>
</evidence>
<dbReference type="Pfam" id="PF06481">
    <property type="entry name" value="COX_ARM"/>
    <property type="match status" value="1"/>
</dbReference>
<dbReference type="InterPro" id="IPR006333">
    <property type="entry name" value="Cyt_o_ubiquinol_oxidase_su2"/>
</dbReference>
<dbReference type="GO" id="GO:0042773">
    <property type="term" value="P:ATP synthesis coupled electron transport"/>
    <property type="evidence" value="ECO:0007669"/>
    <property type="project" value="TreeGrafter"/>
</dbReference>
<dbReference type="InterPro" id="IPR002429">
    <property type="entry name" value="CcO_II-like_C"/>
</dbReference>
<evidence type="ECO:0000256" key="16">
    <source>
        <dbReference type="SAM" id="Phobius"/>
    </source>
</evidence>
<dbReference type="Proteomes" id="UP000240259">
    <property type="component" value="Unassembled WGS sequence"/>
</dbReference>
<dbReference type="Gene3D" id="1.10.287.90">
    <property type="match status" value="1"/>
</dbReference>
<evidence type="ECO:0000256" key="4">
    <source>
        <dbReference type="ARBA" id="ARBA00022475"/>
    </source>
</evidence>
<evidence type="ECO:0000313" key="20">
    <source>
        <dbReference type="Proteomes" id="UP000240259"/>
    </source>
</evidence>
<dbReference type="GO" id="GO:0004129">
    <property type="term" value="F:cytochrome-c oxidase activity"/>
    <property type="evidence" value="ECO:0007669"/>
    <property type="project" value="UniProtKB-UniRule"/>
</dbReference>